<comment type="function">
    <text evidence="5">Involved in formation and maintenance of cell shape.</text>
</comment>
<evidence type="ECO:0000259" key="7">
    <source>
        <dbReference type="Pfam" id="PF04085"/>
    </source>
</evidence>
<dbReference type="OrthoDB" id="9792313at2"/>
<dbReference type="PANTHER" id="PTHR34138">
    <property type="entry name" value="CELL SHAPE-DETERMINING PROTEIN MREC"/>
    <property type="match status" value="1"/>
</dbReference>
<keyword evidence="3 5" id="KW-0133">Cell shape</keyword>
<keyword evidence="6" id="KW-0175">Coiled coil</keyword>
<dbReference type="GO" id="GO:0005886">
    <property type="term" value="C:plasma membrane"/>
    <property type="evidence" value="ECO:0007669"/>
    <property type="project" value="TreeGrafter"/>
</dbReference>
<dbReference type="GO" id="GO:0008360">
    <property type="term" value="P:regulation of cell shape"/>
    <property type="evidence" value="ECO:0007669"/>
    <property type="project" value="UniProtKB-KW"/>
</dbReference>
<dbReference type="Gene3D" id="2.40.10.350">
    <property type="entry name" value="Rod shape-determining protein MreC, domain 2"/>
    <property type="match status" value="1"/>
</dbReference>
<evidence type="ECO:0000256" key="1">
    <source>
        <dbReference type="ARBA" id="ARBA00009369"/>
    </source>
</evidence>
<evidence type="ECO:0000256" key="3">
    <source>
        <dbReference type="ARBA" id="ARBA00022960"/>
    </source>
</evidence>
<dbReference type="Gene3D" id="1.20.5.490">
    <property type="entry name" value="Single helix bin"/>
    <property type="match status" value="1"/>
</dbReference>
<proteinExistence type="inferred from homology"/>
<dbReference type="InterPro" id="IPR007221">
    <property type="entry name" value="MreC"/>
</dbReference>
<dbReference type="PANTHER" id="PTHR34138:SF1">
    <property type="entry name" value="CELL SHAPE-DETERMINING PROTEIN MREC"/>
    <property type="match status" value="1"/>
</dbReference>
<protein>
    <recommendedName>
        <fullName evidence="2 5">Cell shape-determining protein MreC</fullName>
    </recommendedName>
    <alternativeName>
        <fullName evidence="4 5">Cell shape protein MreC</fullName>
    </alternativeName>
</protein>
<evidence type="ECO:0000256" key="4">
    <source>
        <dbReference type="ARBA" id="ARBA00032089"/>
    </source>
</evidence>
<dbReference type="InterPro" id="IPR055342">
    <property type="entry name" value="MreC_beta-barrel_core"/>
</dbReference>
<evidence type="ECO:0000313" key="9">
    <source>
        <dbReference type="Proteomes" id="UP000031014"/>
    </source>
</evidence>
<dbReference type="InterPro" id="IPR042177">
    <property type="entry name" value="Cell/Rod_1"/>
</dbReference>
<feature type="coiled-coil region" evidence="6">
    <location>
        <begin position="59"/>
        <end position="116"/>
    </location>
</feature>
<name>A0A0A8WWR4_MESS1</name>
<organism evidence="8 9">
    <name type="scientific">Mesobacillus selenatarsenatis (strain DSM 18680 / JCM 14380 / FERM P-15431 / SF-1)</name>
    <dbReference type="NCBI Taxonomy" id="1321606"/>
    <lineage>
        <taxon>Bacteria</taxon>
        <taxon>Bacillati</taxon>
        <taxon>Bacillota</taxon>
        <taxon>Bacilli</taxon>
        <taxon>Bacillales</taxon>
        <taxon>Bacillaceae</taxon>
        <taxon>Mesobacillus</taxon>
    </lineage>
</organism>
<dbReference type="Pfam" id="PF04085">
    <property type="entry name" value="MreC"/>
    <property type="match status" value="1"/>
</dbReference>
<dbReference type="EMBL" id="BASE01000005">
    <property type="protein sequence ID" value="GAM12058.1"/>
    <property type="molecule type" value="Genomic_DNA"/>
</dbReference>
<dbReference type="STRING" id="1321606.SAMD00020551_0177"/>
<evidence type="ECO:0000256" key="5">
    <source>
        <dbReference type="PIRNR" id="PIRNR038471"/>
    </source>
</evidence>
<feature type="domain" description="Rod shape-determining protein MreC beta-barrel core" evidence="7">
    <location>
        <begin position="124"/>
        <end position="274"/>
    </location>
</feature>
<comment type="similarity">
    <text evidence="1 5">Belongs to the MreC family.</text>
</comment>
<sequence length="296" mass="33303">MPQFFFNKRLIMLLVSIIVLVALIGFSLREREELTWPEQFVKDSTSWVQSVVSRPANYIAGLIENLQDLQNTYQENKELKKRVDDMARLEAKVYSLEKENEELQEILDKKESLADYEPIQAVRIARSPERWNELIIINKGASNGVEKNMAVITAKGLIGKVKSTTPFSATVQLISSIDPTNRISAILQAEKPLYGTIEGYDKKKELLLLKGLPYDAEIEKGQNVVTTGMGGIFPKDLPIGKVVKVVPDQFGLNQTAYIKPEANLYDLEHVMVVKKSMVSVDLEESLEDSEGEEEGN</sequence>
<dbReference type="AlphaFoldDB" id="A0A0A8WWR4"/>
<evidence type="ECO:0000256" key="2">
    <source>
        <dbReference type="ARBA" id="ARBA00013855"/>
    </source>
</evidence>
<accession>A0A0A8WWR4</accession>
<dbReference type="InterPro" id="IPR042175">
    <property type="entry name" value="Cell/Rod_MreC_2"/>
</dbReference>
<keyword evidence="9" id="KW-1185">Reference proteome</keyword>
<dbReference type="NCBIfam" id="TIGR00219">
    <property type="entry name" value="mreC"/>
    <property type="match status" value="1"/>
</dbReference>
<reference evidence="8 9" key="1">
    <citation type="submission" date="2013-06" db="EMBL/GenBank/DDBJ databases">
        <title>Whole genome shotgun sequence of Bacillus selenatarsenatis SF-1.</title>
        <authorList>
            <person name="Kuroda M."/>
            <person name="Sei K."/>
            <person name="Yamashita M."/>
            <person name="Ike M."/>
        </authorList>
    </citation>
    <scope>NUCLEOTIDE SEQUENCE [LARGE SCALE GENOMIC DNA]</scope>
    <source>
        <strain evidence="8 9">SF-1</strain>
    </source>
</reference>
<dbReference type="RefSeq" id="WP_041964020.1">
    <property type="nucleotide sequence ID" value="NZ_BASE01000005.1"/>
</dbReference>
<gene>
    <name evidence="8" type="ORF">SAMD00020551_0177</name>
</gene>
<dbReference type="Proteomes" id="UP000031014">
    <property type="component" value="Unassembled WGS sequence"/>
</dbReference>
<dbReference type="PIRSF" id="PIRSF038471">
    <property type="entry name" value="MreC"/>
    <property type="match status" value="1"/>
</dbReference>
<comment type="caution">
    <text evidence="8">The sequence shown here is derived from an EMBL/GenBank/DDBJ whole genome shotgun (WGS) entry which is preliminary data.</text>
</comment>
<evidence type="ECO:0000313" key="8">
    <source>
        <dbReference type="EMBL" id="GAM12058.1"/>
    </source>
</evidence>
<dbReference type="Gene3D" id="2.40.10.340">
    <property type="entry name" value="Rod shape-determining protein MreC, domain 1"/>
    <property type="match status" value="1"/>
</dbReference>
<evidence type="ECO:0000256" key="6">
    <source>
        <dbReference type="SAM" id="Coils"/>
    </source>
</evidence>